<dbReference type="CDD" id="cd16655">
    <property type="entry name" value="RING-Ubox_WDSUB1-like"/>
    <property type="match status" value="1"/>
</dbReference>
<dbReference type="SUPFAM" id="SSF57850">
    <property type="entry name" value="RING/U-box"/>
    <property type="match status" value="1"/>
</dbReference>
<dbReference type="Gene3D" id="3.30.40.10">
    <property type="entry name" value="Zinc/RING finger domain, C3HC4 (zinc finger)"/>
    <property type="match status" value="1"/>
</dbReference>
<keyword evidence="2" id="KW-0808">Transferase</keyword>
<evidence type="ECO:0000256" key="4">
    <source>
        <dbReference type="SAM" id="Coils"/>
    </source>
</evidence>
<evidence type="ECO:0000256" key="1">
    <source>
        <dbReference type="ARBA" id="ARBA00004906"/>
    </source>
</evidence>
<evidence type="ECO:0000259" key="5">
    <source>
        <dbReference type="PROSITE" id="PS51698"/>
    </source>
</evidence>
<dbReference type="GO" id="GO:0016567">
    <property type="term" value="P:protein ubiquitination"/>
    <property type="evidence" value="ECO:0007669"/>
    <property type="project" value="UniProtKB-UniPathway"/>
</dbReference>
<protein>
    <recommendedName>
        <fullName evidence="5">U-box domain-containing protein</fullName>
    </recommendedName>
</protein>
<dbReference type="UniPathway" id="UPA00143"/>
<dbReference type="Pfam" id="PF04564">
    <property type="entry name" value="U-box"/>
    <property type="match status" value="1"/>
</dbReference>
<dbReference type="OrthoDB" id="1114162at2759"/>
<comment type="caution">
    <text evidence="6">The sequence shown here is derived from an EMBL/GenBank/DDBJ whole genome shotgun (WGS) entry which is preliminary data.</text>
</comment>
<dbReference type="PROSITE" id="PS51698">
    <property type="entry name" value="U_BOX"/>
    <property type="match status" value="1"/>
</dbReference>
<accession>A0A565AWT3</accession>
<comment type="pathway">
    <text evidence="1">Protein modification; protein ubiquitination.</text>
</comment>
<evidence type="ECO:0000256" key="2">
    <source>
        <dbReference type="ARBA" id="ARBA00022679"/>
    </source>
</evidence>
<reference evidence="6" key="1">
    <citation type="submission" date="2019-07" db="EMBL/GenBank/DDBJ databases">
        <authorList>
            <person name="Dittberner H."/>
        </authorList>
    </citation>
    <scope>NUCLEOTIDE SEQUENCE [LARGE SCALE GENOMIC DNA]</scope>
</reference>
<keyword evidence="7" id="KW-1185">Reference proteome</keyword>
<organism evidence="6 7">
    <name type="scientific">Arabis nemorensis</name>
    <dbReference type="NCBI Taxonomy" id="586526"/>
    <lineage>
        <taxon>Eukaryota</taxon>
        <taxon>Viridiplantae</taxon>
        <taxon>Streptophyta</taxon>
        <taxon>Embryophyta</taxon>
        <taxon>Tracheophyta</taxon>
        <taxon>Spermatophyta</taxon>
        <taxon>Magnoliopsida</taxon>
        <taxon>eudicotyledons</taxon>
        <taxon>Gunneridae</taxon>
        <taxon>Pentapetalae</taxon>
        <taxon>rosids</taxon>
        <taxon>malvids</taxon>
        <taxon>Brassicales</taxon>
        <taxon>Brassicaceae</taxon>
        <taxon>Arabideae</taxon>
        <taxon>Arabis</taxon>
    </lineage>
</organism>
<feature type="domain" description="U-box" evidence="5">
    <location>
        <begin position="136"/>
        <end position="204"/>
    </location>
</feature>
<keyword evidence="3" id="KW-0833">Ubl conjugation pathway</keyword>
<feature type="coiled-coil region" evidence="4">
    <location>
        <begin position="5"/>
        <end position="82"/>
    </location>
</feature>
<dbReference type="EMBL" id="CABITT030000002">
    <property type="protein sequence ID" value="VVA93807.1"/>
    <property type="molecule type" value="Genomic_DNA"/>
</dbReference>
<dbReference type="AlphaFoldDB" id="A0A565AWT3"/>
<dbReference type="GO" id="GO:0004842">
    <property type="term" value="F:ubiquitin-protein transferase activity"/>
    <property type="evidence" value="ECO:0007669"/>
    <property type="project" value="InterPro"/>
</dbReference>
<keyword evidence="4" id="KW-0175">Coiled coil</keyword>
<dbReference type="InterPro" id="IPR003613">
    <property type="entry name" value="Ubox_domain"/>
</dbReference>
<evidence type="ECO:0000313" key="6">
    <source>
        <dbReference type="EMBL" id="VVA93807.1"/>
    </source>
</evidence>
<dbReference type="Proteomes" id="UP000489600">
    <property type="component" value="Unassembled WGS sequence"/>
</dbReference>
<dbReference type="PANTHER" id="PTHR46573:SF1">
    <property type="entry name" value="WD REPEAT, SAM AND U-BOX DOMAIN-CONTAINING PROTEIN 1"/>
    <property type="match status" value="1"/>
</dbReference>
<proteinExistence type="predicted"/>
<dbReference type="InterPro" id="IPR052085">
    <property type="entry name" value="WD-SAM-U-box"/>
</dbReference>
<dbReference type="SMART" id="SM00504">
    <property type="entry name" value="Ubox"/>
    <property type="match status" value="1"/>
</dbReference>
<name>A0A565AWT3_9BRAS</name>
<gene>
    <name evidence="6" type="ORF">ANE_LOCUS4252</name>
</gene>
<dbReference type="InterPro" id="IPR013083">
    <property type="entry name" value="Znf_RING/FYVE/PHD"/>
</dbReference>
<dbReference type="PANTHER" id="PTHR46573">
    <property type="entry name" value="WD REPEAT, SAM AND U-BOX DOMAIN-CONTAINING PROTEIN 1"/>
    <property type="match status" value="1"/>
</dbReference>
<sequence length="204" mass="23851">MEIRYNNEVKRRKETEEALAREKEELEQVKLQLVTLKIKHEDMCIKAEEFEGKSKSELILTIANLKQQLALEKLRKDAMRKEMDNALKLVNENTSKHQNMCIKAEELESKYKKELILRKAYNIDADAMREERDNAIKLVHEITTTKQEVMKDPQLTSDGYTYEAEAIKRWINKGHDTSPMTNLKLSHTNLVPNRALRSAIQELV</sequence>
<evidence type="ECO:0000256" key="3">
    <source>
        <dbReference type="ARBA" id="ARBA00022786"/>
    </source>
</evidence>
<evidence type="ECO:0000313" key="7">
    <source>
        <dbReference type="Proteomes" id="UP000489600"/>
    </source>
</evidence>